<name>A0A2U2BW22_9PROT</name>
<proteinExistence type="inferred from homology"/>
<dbReference type="HAMAP" id="MF_00634">
    <property type="entry name" value="UPF0235"/>
    <property type="match status" value="1"/>
</dbReference>
<evidence type="ECO:0000313" key="4">
    <source>
        <dbReference type="Proteomes" id="UP000245168"/>
    </source>
</evidence>
<sequence>MSAPVLEETKSGFRLRVKAQPRAAADRIEGVVAGADGGARLKVRVRAAPEKGAANAAIAKLLAKALGVPKTAVTLHAGGASRDKVFAVAAPAGHPALDAARGLVQGSAP</sequence>
<organism evidence="3 4">
    <name type="scientific">Marinicauda salina</name>
    <dbReference type="NCBI Taxonomy" id="2135793"/>
    <lineage>
        <taxon>Bacteria</taxon>
        <taxon>Pseudomonadati</taxon>
        <taxon>Pseudomonadota</taxon>
        <taxon>Alphaproteobacteria</taxon>
        <taxon>Maricaulales</taxon>
        <taxon>Maricaulaceae</taxon>
        <taxon>Marinicauda</taxon>
    </lineage>
</organism>
<dbReference type="Pfam" id="PF02594">
    <property type="entry name" value="DUF167"/>
    <property type="match status" value="1"/>
</dbReference>
<reference evidence="4" key="1">
    <citation type="submission" date="2018-05" db="EMBL/GenBank/DDBJ databases">
        <authorList>
            <person name="Liu B.-T."/>
        </authorList>
    </citation>
    <scope>NUCLEOTIDE SEQUENCE [LARGE SCALE GENOMIC DNA]</scope>
    <source>
        <strain evidence="4">WD6-1</strain>
    </source>
</reference>
<evidence type="ECO:0000313" key="3">
    <source>
        <dbReference type="EMBL" id="PWE18213.1"/>
    </source>
</evidence>
<dbReference type="PANTHER" id="PTHR13420">
    <property type="entry name" value="UPF0235 PROTEIN C15ORF40"/>
    <property type="match status" value="1"/>
</dbReference>
<dbReference type="SMART" id="SM01152">
    <property type="entry name" value="DUF167"/>
    <property type="match status" value="1"/>
</dbReference>
<dbReference type="SUPFAM" id="SSF69786">
    <property type="entry name" value="YggU-like"/>
    <property type="match status" value="1"/>
</dbReference>
<dbReference type="Gene3D" id="3.30.1200.10">
    <property type="entry name" value="YggU-like"/>
    <property type="match status" value="1"/>
</dbReference>
<gene>
    <name evidence="3" type="ORF">DDZ18_00970</name>
</gene>
<evidence type="ECO:0000256" key="1">
    <source>
        <dbReference type="ARBA" id="ARBA00010364"/>
    </source>
</evidence>
<dbReference type="Proteomes" id="UP000245168">
    <property type="component" value="Unassembled WGS sequence"/>
</dbReference>
<dbReference type="RefSeq" id="WP_109251487.1">
    <property type="nucleotide sequence ID" value="NZ_QEXV01000001.1"/>
</dbReference>
<dbReference type="PANTHER" id="PTHR13420:SF7">
    <property type="entry name" value="UPF0235 PROTEIN C15ORF40"/>
    <property type="match status" value="1"/>
</dbReference>
<dbReference type="GO" id="GO:0005737">
    <property type="term" value="C:cytoplasm"/>
    <property type="evidence" value="ECO:0007669"/>
    <property type="project" value="TreeGrafter"/>
</dbReference>
<comment type="caution">
    <text evidence="3">The sequence shown here is derived from an EMBL/GenBank/DDBJ whole genome shotgun (WGS) entry which is preliminary data.</text>
</comment>
<dbReference type="EMBL" id="QEXV01000001">
    <property type="protein sequence ID" value="PWE18213.1"/>
    <property type="molecule type" value="Genomic_DNA"/>
</dbReference>
<dbReference type="InterPro" id="IPR003746">
    <property type="entry name" value="DUF167"/>
</dbReference>
<evidence type="ECO:0000256" key="2">
    <source>
        <dbReference type="HAMAP-Rule" id="MF_00634"/>
    </source>
</evidence>
<protein>
    <recommendedName>
        <fullName evidence="2">UPF0235 protein DDZ18_00970</fullName>
    </recommendedName>
</protein>
<dbReference type="OrthoDB" id="3176309at2"/>
<comment type="similarity">
    <text evidence="1 2">Belongs to the UPF0235 family.</text>
</comment>
<accession>A0A2U2BW22</accession>
<dbReference type="AlphaFoldDB" id="A0A2U2BW22"/>
<dbReference type="InterPro" id="IPR036591">
    <property type="entry name" value="YggU-like_sf"/>
</dbReference>
<dbReference type="NCBIfam" id="TIGR00251">
    <property type="entry name" value="DUF167 family protein"/>
    <property type="match status" value="1"/>
</dbReference>
<keyword evidence="4" id="KW-1185">Reference proteome</keyword>